<feature type="region of interest" description="Disordered" evidence="1">
    <location>
        <begin position="568"/>
        <end position="590"/>
    </location>
</feature>
<feature type="compositionally biased region" description="Polar residues" evidence="1">
    <location>
        <begin position="1133"/>
        <end position="1143"/>
    </location>
</feature>
<feature type="compositionally biased region" description="Low complexity" evidence="1">
    <location>
        <begin position="623"/>
        <end position="635"/>
    </location>
</feature>
<feature type="compositionally biased region" description="Polar residues" evidence="1">
    <location>
        <begin position="807"/>
        <end position="843"/>
    </location>
</feature>
<feature type="region of interest" description="Disordered" evidence="1">
    <location>
        <begin position="929"/>
        <end position="974"/>
    </location>
</feature>
<feature type="region of interest" description="Disordered" evidence="1">
    <location>
        <begin position="807"/>
        <end position="844"/>
    </location>
</feature>
<feature type="chain" id="PRO_5023060303" evidence="2">
    <location>
        <begin position="18"/>
        <end position="1825"/>
    </location>
</feature>
<feature type="region of interest" description="Disordered" evidence="1">
    <location>
        <begin position="871"/>
        <end position="912"/>
    </location>
</feature>
<organism evidence="3 4">
    <name type="scientific">Leptidea sinapis</name>
    <dbReference type="NCBI Taxonomy" id="189913"/>
    <lineage>
        <taxon>Eukaryota</taxon>
        <taxon>Metazoa</taxon>
        <taxon>Ecdysozoa</taxon>
        <taxon>Arthropoda</taxon>
        <taxon>Hexapoda</taxon>
        <taxon>Insecta</taxon>
        <taxon>Pterygota</taxon>
        <taxon>Neoptera</taxon>
        <taxon>Endopterygota</taxon>
        <taxon>Lepidoptera</taxon>
        <taxon>Glossata</taxon>
        <taxon>Ditrysia</taxon>
        <taxon>Papilionoidea</taxon>
        <taxon>Pieridae</taxon>
        <taxon>Dismorphiinae</taxon>
        <taxon>Leptidea</taxon>
    </lineage>
</organism>
<feature type="compositionally biased region" description="Low complexity" evidence="1">
    <location>
        <begin position="882"/>
        <end position="898"/>
    </location>
</feature>
<feature type="compositionally biased region" description="Polar residues" evidence="1">
    <location>
        <begin position="723"/>
        <end position="736"/>
    </location>
</feature>
<dbReference type="EMBL" id="FZQP02002170">
    <property type="protein sequence ID" value="VVC94953.1"/>
    <property type="molecule type" value="Genomic_DNA"/>
</dbReference>
<evidence type="ECO:0000256" key="1">
    <source>
        <dbReference type="SAM" id="MobiDB-lite"/>
    </source>
</evidence>
<feature type="region of interest" description="Disordered" evidence="1">
    <location>
        <begin position="674"/>
        <end position="747"/>
    </location>
</feature>
<feature type="compositionally biased region" description="Basic and acidic residues" evidence="1">
    <location>
        <begin position="1248"/>
        <end position="1260"/>
    </location>
</feature>
<feature type="region of interest" description="Disordered" evidence="1">
    <location>
        <begin position="623"/>
        <end position="647"/>
    </location>
</feature>
<gene>
    <name evidence="3" type="ORF">LSINAPIS_LOCUS6781</name>
</gene>
<feature type="region of interest" description="Disordered" evidence="1">
    <location>
        <begin position="1505"/>
        <end position="1561"/>
    </location>
</feature>
<keyword evidence="2" id="KW-0732">Signal</keyword>
<protein>
    <submittedName>
        <fullName evidence="3">Uncharacterized protein</fullName>
    </submittedName>
</protein>
<dbReference type="Proteomes" id="UP000324832">
    <property type="component" value="Unassembled WGS sequence"/>
</dbReference>
<name>A0A5E4Q9N5_9NEOP</name>
<feature type="signal peptide" evidence="2">
    <location>
        <begin position="1"/>
        <end position="17"/>
    </location>
</feature>
<feature type="region of interest" description="Disordered" evidence="1">
    <location>
        <begin position="1248"/>
        <end position="1401"/>
    </location>
</feature>
<evidence type="ECO:0000313" key="4">
    <source>
        <dbReference type="Proteomes" id="UP000324832"/>
    </source>
</evidence>
<feature type="compositionally biased region" description="Basic and acidic residues" evidence="1">
    <location>
        <begin position="701"/>
        <end position="710"/>
    </location>
</feature>
<feature type="compositionally biased region" description="Polar residues" evidence="1">
    <location>
        <begin position="1323"/>
        <end position="1343"/>
    </location>
</feature>
<feature type="compositionally biased region" description="Polar residues" evidence="1">
    <location>
        <begin position="676"/>
        <end position="698"/>
    </location>
</feature>
<feature type="compositionally biased region" description="Basic and acidic residues" evidence="1">
    <location>
        <begin position="1300"/>
        <end position="1322"/>
    </location>
</feature>
<proteinExistence type="predicted"/>
<feature type="compositionally biased region" description="Basic and acidic residues" evidence="1">
    <location>
        <begin position="737"/>
        <end position="746"/>
    </location>
</feature>
<feature type="compositionally biased region" description="Basic and acidic residues" evidence="1">
    <location>
        <begin position="934"/>
        <end position="959"/>
    </location>
</feature>
<evidence type="ECO:0000256" key="2">
    <source>
        <dbReference type="SAM" id="SignalP"/>
    </source>
</evidence>
<keyword evidence="4" id="KW-1185">Reference proteome</keyword>
<feature type="compositionally biased region" description="Polar residues" evidence="1">
    <location>
        <begin position="1520"/>
        <end position="1534"/>
    </location>
</feature>
<feature type="compositionally biased region" description="Basic and acidic residues" evidence="1">
    <location>
        <begin position="1383"/>
        <end position="1393"/>
    </location>
</feature>
<feature type="region of interest" description="Disordered" evidence="1">
    <location>
        <begin position="1103"/>
        <end position="1152"/>
    </location>
</feature>
<feature type="compositionally biased region" description="Polar residues" evidence="1">
    <location>
        <begin position="961"/>
        <end position="971"/>
    </location>
</feature>
<reference evidence="3 4" key="1">
    <citation type="submission" date="2017-07" db="EMBL/GenBank/DDBJ databases">
        <authorList>
            <person name="Talla V."/>
            <person name="Backstrom N."/>
        </authorList>
    </citation>
    <scope>NUCLEOTIDE SEQUENCE [LARGE SCALE GENOMIC DNA]</scope>
</reference>
<evidence type="ECO:0000313" key="3">
    <source>
        <dbReference type="EMBL" id="VVC94953.1"/>
    </source>
</evidence>
<feature type="compositionally biased region" description="Polar residues" evidence="1">
    <location>
        <begin position="1103"/>
        <end position="1125"/>
    </location>
</feature>
<feature type="compositionally biased region" description="Low complexity" evidence="1">
    <location>
        <begin position="568"/>
        <end position="586"/>
    </location>
</feature>
<feature type="compositionally biased region" description="Polar residues" evidence="1">
    <location>
        <begin position="636"/>
        <end position="647"/>
    </location>
</feature>
<accession>A0A5E4Q9N5</accession>
<sequence>MLYRSLFVVVLIVLASAGKEQSRWSRQLSSYTTDISDWVPLPGPLDREPLQPQIRRQAIAEPRILTEPFPGFTRPTGFSQEGFPPRPVFNSHPNRQLYLQAVPSAPQNYLSDQGFGQAIKFGLNQPNFPLNQGFLSPQFNFDNVPQINARPPGIKSGQLPPQSNKPIIPPAPRLKPDIPQFVDGYRLENYTDIYSSKKKAPSMQNIKFQSFDKPRDIIPQGKPKVEREEVQLLYVPLESLNKGQYNFRNPLTSSQTLSSDLYQNQRLNPLKQNLIHDTFNSHEALQNFNSQLVGLEQGSRFVTSPPTFPTPQSTTLKPKKLKPHQPPLAIFLTQDTKKENEINVGDVLHSLKTAGSVAVLDSVNPANAPQVFIGPSTLVPPERYVKFELPYLSNIENIDKKLRQLPFFVAPLSYNTPQGFAKIPFPSPHVGSVVINSQIKDATDAPPQHKITEPYPSPYLRPSAYNVQSNQQQNIVTQKPRITFYSTASPNTNTPLNYQQNYYSLEQQTVNTVRPSQENQDSVTIAPRPGSYFLSNTRNQHKPSQYVNFPNENTGTEQIKYNFVQQTETTTTPRTTITTTSRPTSTHPSQLLETHNPYSINHAFAFNAPIEYHNFFEDQKQTYAPPSSTFPATTPLSVSQPSNPALNTNAVETHTKQRYPSNYLQNYSPEIHYETETQSSGRPSYNSNDLSNTKNEQLPTIEHKEPETKNEPSLAHRKPDTYRQPNTSNRQAQTSYRKPEPSHRQPETLYKQPEISYQQHDTPNTQHETSYRQPESPNRQIETSNRQPQTIYKMVQQIENVQPETNNQNEFQQSHAPNSYYKNEDLNNPSSMYQSEPTPSTNVKTDEMEAYVKEDTPVDYELTKTSHRYGINKYSNEDTRSSETSSSTTTTTHTPTTRRTLRTRGRPRYTSTTVRTDASDYTTRTAITRRPFRERRPITSRPRYDANKITSDKVTKDSSENLETTSKSPITRTRGRIQFKPSVGDDNIYDKRSKKKENEKDLAYQRDVLHQNYPVTLMERTSTVDIEAITEPTGKLVGPTSIDESSAYDTDNAYSNDKLSITEHSIAELTGDNYSSKEVLGIDNRYIPQENSEQNEENIHLTKTSVSPHESTIYEQSDNTQSLTQEKPDSENFAVTESNSPSETQKDDYISDSHETTTAQEILVEKSFNQDGSDEKHQGENVVETTPSYNRVRIRPGLIRQYHQSAPPEASKQSRKKLSQPITYRPAFDRRRTTMRIEEIEADLKTKQVHSRPEIDEHRHPVYKPDFSTELPATSTSDIGKRGQLRRRKPVYTTTITEGAARRPYDVKNRFRGRRPTEKPTETSELVTEGSTSTTLRSTLYNRHSQRTKLSDRYNKQPAQEDTNSEDQELNYSIHRPKYATPDSERWSPKISKDTFMPFNPNDIAEEEKIDSTSNAHEEETDIITARNELNEDILVSVTPASNNEKNKKVPDIPPTLEAYVEQSKVTKSDTSESVSTFESMLEEVMKSLEEQDEDEYTNKVMKHKGGEIGEIPPEKVISSGENYSLKSTTPVQEETTRINDDSMDRTSQEEPDRKSRRRGYWKKVKVRPATESIEVAESQYYTNTVNQLGESVAKISNDKSNPNTKNKITVTTYKPSYQFIKDFFENGDDAFDITADLDIPKINATQTYNVGIEDEKVGTTEGFTKETSIINDLNPGDMDLGTGTPDPTLEDAALYIEPTEQQAQIDRSDGFSFMEYLFGVNSHEEATLNKNDTINKSILRENEPETTKATTEGSFIPEEITAESATDSKTIDDQTELVDKVESSSMSSFMDPTNVISTSMSTEVSHETEICFRGKCIKTKKDLL</sequence>
<feature type="compositionally biased region" description="Basic and acidic residues" evidence="1">
    <location>
        <begin position="1535"/>
        <end position="1554"/>
    </location>
</feature>
<feature type="region of interest" description="Disordered" evidence="1">
    <location>
        <begin position="759"/>
        <end position="786"/>
    </location>
</feature>